<feature type="transmembrane region" description="Helical" evidence="2">
    <location>
        <begin position="153"/>
        <end position="173"/>
    </location>
</feature>
<reference evidence="3 4" key="1">
    <citation type="submission" date="2019-04" db="EMBL/GenBank/DDBJ databases">
        <title>Chromosome genome assembly for Takifugu flavidus.</title>
        <authorList>
            <person name="Xiao S."/>
        </authorList>
    </citation>
    <scope>NUCLEOTIDE SEQUENCE [LARGE SCALE GENOMIC DNA]</scope>
    <source>
        <strain evidence="3">HTHZ2018</strain>
        <tissue evidence="3">Muscle</tissue>
    </source>
</reference>
<organism evidence="3 4">
    <name type="scientific">Takifugu flavidus</name>
    <name type="common">sansaifugu</name>
    <dbReference type="NCBI Taxonomy" id="433684"/>
    <lineage>
        <taxon>Eukaryota</taxon>
        <taxon>Metazoa</taxon>
        <taxon>Chordata</taxon>
        <taxon>Craniata</taxon>
        <taxon>Vertebrata</taxon>
        <taxon>Euteleostomi</taxon>
        <taxon>Actinopterygii</taxon>
        <taxon>Neopterygii</taxon>
        <taxon>Teleostei</taxon>
        <taxon>Neoteleostei</taxon>
        <taxon>Acanthomorphata</taxon>
        <taxon>Eupercaria</taxon>
        <taxon>Tetraodontiformes</taxon>
        <taxon>Tetradontoidea</taxon>
        <taxon>Tetraodontidae</taxon>
        <taxon>Takifugu</taxon>
    </lineage>
</organism>
<accession>A0A5C6NDD4</accession>
<keyword evidence="2" id="KW-1133">Transmembrane helix</keyword>
<sequence length="217" mass="24740">MAGWVKGGERRGEERRGEERRGEERRERRGEERRGEARHRAQKHTRKYTIQRVSGPEVIMQLRRRRYLATDLVLQIPQASGDEETMSSCYYSAAMKLSANRPRAQSAPENLMTGPKSMRKKRFQKDSRLFEHSAGKDAEAPSMFLTLDTMIPILKLYFIGTFVTVLAVFYSMVDSIGALAHHQDHSSMWELEEMKAGKKTPSGSRPGGRSVAKHVDS</sequence>
<keyword evidence="2" id="KW-0812">Transmembrane</keyword>
<gene>
    <name evidence="3" type="ORF">D4764_22G0003660</name>
</gene>
<comment type="caution">
    <text evidence="3">The sequence shown here is derived from an EMBL/GenBank/DDBJ whole genome shotgun (WGS) entry which is preliminary data.</text>
</comment>
<keyword evidence="4" id="KW-1185">Reference proteome</keyword>
<evidence type="ECO:0000256" key="1">
    <source>
        <dbReference type="SAM" id="MobiDB-lite"/>
    </source>
</evidence>
<evidence type="ECO:0000313" key="3">
    <source>
        <dbReference type="EMBL" id="TWW64719.1"/>
    </source>
</evidence>
<proteinExistence type="predicted"/>
<keyword evidence="2" id="KW-0472">Membrane</keyword>
<name>A0A5C6NDD4_9TELE</name>
<feature type="region of interest" description="Disordered" evidence="1">
    <location>
        <begin position="101"/>
        <end position="122"/>
    </location>
</feature>
<evidence type="ECO:0000313" key="4">
    <source>
        <dbReference type="Proteomes" id="UP000324091"/>
    </source>
</evidence>
<dbReference type="EMBL" id="RHFK02000015">
    <property type="protein sequence ID" value="TWW64719.1"/>
    <property type="molecule type" value="Genomic_DNA"/>
</dbReference>
<evidence type="ECO:0000256" key="2">
    <source>
        <dbReference type="SAM" id="Phobius"/>
    </source>
</evidence>
<feature type="region of interest" description="Disordered" evidence="1">
    <location>
        <begin position="1"/>
        <end position="47"/>
    </location>
</feature>
<protein>
    <submittedName>
        <fullName evidence="3">Uncharacterized protein</fullName>
    </submittedName>
</protein>
<feature type="region of interest" description="Disordered" evidence="1">
    <location>
        <begin position="193"/>
        <end position="217"/>
    </location>
</feature>
<dbReference type="Proteomes" id="UP000324091">
    <property type="component" value="Chromosome 22"/>
</dbReference>
<dbReference type="AlphaFoldDB" id="A0A5C6NDD4"/>
<feature type="compositionally biased region" description="Basic and acidic residues" evidence="1">
    <location>
        <begin position="7"/>
        <end position="39"/>
    </location>
</feature>